<organism evidence="6 7">
    <name type="scientific">Candidatus Kaiserbacteria bacterium RIFOXYD1_FULL_47_14</name>
    <dbReference type="NCBI Taxonomy" id="1798533"/>
    <lineage>
        <taxon>Bacteria</taxon>
        <taxon>Candidatus Kaiseribacteriota</taxon>
    </lineage>
</organism>
<sequence length="112" mass="12165">MEVAVIKTGGKQYVVSKGDTIAIEKLPLDKTRGKPVWEVGDTVVFSEVLLVDNGSDTTIGTPVIKGAEVKGTVVLAGKAKKVEVVKYKPKSRYYKRVGHRQPVLKVKIDSIS</sequence>
<dbReference type="Pfam" id="PF00829">
    <property type="entry name" value="Ribosomal_L21p"/>
    <property type="match status" value="1"/>
</dbReference>
<comment type="similarity">
    <text evidence="1 4 5">Belongs to the bacterial ribosomal protein bL21 family.</text>
</comment>
<dbReference type="GO" id="GO:1990904">
    <property type="term" value="C:ribonucleoprotein complex"/>
    <property type="evidence" value="ECO:0007669"/>
    <property type="project" value="UniProtKB-KW"/>
</dbReference>
<evidence type="ECO:0000256" key="1">
    <source>
        <dbReference type="ARBA" id="ARBA00008563"/>
    </source>
</evidence>
<keyword evidence="4 5" id="KW-0699">rRNA-binding</keyword>
<evidence type="ECO:0000256" key="4">
    <source>
        <dbReference type="HAMAP-Rule" id="MF_01363"/>
    </source>
</evidence>
<evidence type="ECO:0000313" key="7">
    <source>
        <dbReference type="Proteomes" id="UP000176867"/>
    </source>
</evidence>
<keyword evidence="4 5" id="KW-0694">RNA-binding</keyword>
<dbReference type="HAMAP" id="MF_01363">
    <property type="entry name" value="Ribosomal_bL21"/>
    <property type="match status" value="1"/>
</dbReference>
<comment type="function">
    <text evidence="4 5">This protein binds to 23S rRNA in the presence of protein L20.</text>
</comment>
<dbReference type="Proteomes" id="UP000176867">
    <property type="component" value="Unassembled WGS sequence"/>
</dbReference>
<proteinExistence type="inferred from homology"/>
<keyword evidence="2 4" id="KW-0689">Ribosomal protein</keyword>
<name>A0A1F6G3S7_9BACT</name>
<dbReference type="GO" id="GO:0005840">
    <property type="term" value="C:ribosome"/>
    <property type="evidence" value="ECO:0007669"/>
    <property type="project" value="UniProtKB-KW"/>
</dbReference>
<evidence type="ECO:0000313" key="6">
    <source>
        <dbReference type="EMBL" id="OGG92779.1"/>
    </source>
</evidence>
<evidence type="ECO:0000256" key="3">
    <source>
        <dbReference type="ARBA" id="ARBA00023274"/>
    </source>
</evidence>
<dbReference type="AlphaFoldDB" id="A0A1F6G3S7"/>
<comment type="subunit">
    <text evidence="4">Part of the 50S ribosomal subunit. Contacts protein L20.</text>
</comment>
<dbReference type="EMBL" id="MFMU01000020">
    <property type="protein sequence ID" value="OGG92779.1"/>
    <property type="molecule type" value="Genomic_DNA"/>
</dbReference>
<dbReference type="GO" id="GO:0019843">
    <property type="term" value="F:rRNA binding"/>
    <property type="evidence" value="ECO:0007669"/>
    <property type="project" value="UniProtKB-UniRule"/>
</dbReference>
<dbReference type="STRING" id="1798533.A2609_03225"/>
<dbReference type="InterPro" id="IPR028909">
    <property type="entry name" value="bL21-like"/>
</dbReference>
<dbReference type="InterPro" id="IPR001787">
    <property type="entry name" value="Ribosomal_bL21"/>
</dbReference>
<comment type="caution">
    <text evidence="6">The sequence shown here is derived from an EMBL/GenBank/DDBJ whole genome shotgun (WGS) entry which is preliminary data.</text>
</comment>
<protein>
    <recommendedName>
        <fullName evidence="4">Large ribosomal subunit protein bL21</fullName>
    </recommendedName>
</protein>
<dbReference type="GO" id="GO:0006412">
    <property type="term" value="P:translation"/>
    <property type="evidence" value="ECO:0007669"/>
    <property type="project" value="UniProtKB-UniRule"/>
</dbReference>
<dbReference type="SUPFAM" id="SSF141091">
    <property type="entry name" value="L21p-like"/>
    <property type="match status" value="1"/>
</dbReference>
<dbReference type="NCBIfam" id="TIGR00061">
    <property type="entry name" value="L21"/>
    <property type="match status" value="1"/>
</dbReference>
<evidence type="ECO:0000256" key="5">
    <source>
        <dbReference type="RuleBase" id="RU000562"/>
    </source>
</evidence>
<reference evidence="6 7" key="1">
    <citation type="journal article" date="2016" name="Nat. Commun.">
        <title>Thousands of microbial genomes shed light on interconnected biogeochemical processes in an aquifer system.</title>
        <authorList>
            <person name="Anantharaman K."/>
            <person name="Brown C.T."/>
            <person name="Hug L.A."/>
            <person name="Sharon I."/>
            <person name="Castelle C.J."/>
            <person name="Probst A.J."/>
            <person name="Thomas B.C."/>
            <person name="Singh A."/>
            <person name="Wilkins M.J."/>
            <person name="Karaoz U."/>
            <person name="Brodie E.L."/>
            <person name="Williams K.H."/>
            <person name="Hubbard S.S."/>
            <person name="Banfield J.F."/>
        </authorList>
    </citation>
    <scope>NUCLEOTIDE SEQUENCE [LARGE SCALE GENOMIC DNA]</scope>
</reference>
<dbReference type="GO" id="GO:0005737">
    <property type="term" value="C:cytoplasm"/>
    <property type="evidence" value="ECO:0007669"/>
    <property type="project" value="UniProtKB-ARBA"/>
</dbReference>
<evidence type="ECO:0000256" key="2">
    <source>
        <dbReference type="ARBA" id="ARBA00022980"/>
    </source>
</evidence>
<gene>
    <name evidence="4" type="primary">rplU</name>
    <name evidence="6" type="ORF">A2609_03225</name>
</gene>
<keyword evidence="3 4" id="KW-0687">Ribonucleoprotein</keyword>
<dbReference type="PANTHER" id="PTHR21349:SF0">
    <property type="entry name" value="LARGE RIBOSOMAL SUBUNIT PROTEIN BL21M"/>
    <property type="match status" value="1"/>
</dbReference>
<dbReference type="PANTHER" id="PTHR21349">
    <property type="entry name" value="50S RIBOSOMAL PROTEIN L21"/>
    <property type="match status" value="1"/>
</dbReference>
<dbReference type="GO" id="GO:0003735">
    <property type="term" value="F:structural constituent of ribosome"/>
    <property type="evidence" value="ECO:0007669"/>
    <property type="project" value="InterPro"/>
</dbReference>
<dbReference type="InterPro" id="IPR036164">
    <property type="entry name" value="bL21-like_sf"/>
</dbReference>
<accession>A0A1F6G3S7</accession>